<gene>
    <name evidence="10" type="ORF">MNOR_LOCUS13047</name>
</gene>
<dbReference type="PANTHER" id="PTHR11988">
    <property type="entry name" value="THYROTROPH EMBRYONIC FACTOR RELATED"/>
    <property type="match status" value="1"/>
</dbReference>
<reference evidence="10 11" key="1">
    <citation type="submission" date="2024-05" db="EMBL/GenBank/DDBJ databases">
        <authorList>
            <person name="Wallberg A."/>
        </authorList>
    </citation>
    <scope>NUCLEOTIDE SEQUENCE [LARGE SCALE GENOMIC DNA]</scope>
</reference>
<feature type="coiled-coil region" evidence="7">
    <location>
        <begin position="319"/>
        <end position="346"/>
    </location>
</feature>
<dbReference type="Gene3D" id="1.20.5.170">
    <property type="match status" value="1"/>
</dbReference>
<evidence type="ECO:0000313" key="11">
    <source>
        <dbReference type="Proteomes" id="UP001497623"/>
    </source>
</evidence>
<dbReference type="GO" id="GO:0000978">
    <property type="term" value="F:RNA polymerase II cis-regulatory region sequence-specific DNA binding"/>
    <property type="evidence" value="ECO:0007669"/>
    <property type="project" value="TreeGrafter"/>
</dbReference>
<comment type="similarity">
    <text evidence="2">Belongs to the bZIP family. PAR subfamily.</text>
</comment>
<dbReference type="CDD" id="cd14695">
    <property type="entry name" value="bZIP_HLF"/>
    <property type="match status" value="1"/>
</dbReference>
<evidence type="ECO:0000256" key="1">
    <source>
        <dbReference type="ARBA" id="ARBA00004123"/>
    </source>
</evidence>
<proteinExistence type="inferred from homology"/>
<comment type="subcellular location">
    <subcellularLocation>
        <location evidence="1">Nucleus</location>
    </subcellularLocation>
</comment>
<dbReference type="EMBL" id="CAXKWB010007325">
    <property type="protein sequence ID" value="CAL4086606.1"/>
    <property type="molecule type" value="Genomic_DNA"/>
</dbReference>
<dbReference type="InterPro" id="IPR004827">
    <property type="entry name" value="bZIP"/>
</dbReference>
<dbReference type="SUPFAM" id="SSF57959">
    <property type="entry name" value="Leucine zipper domain"/>
    <property type="match status" value="1"/>
</dbReference>
<dbReference type="GO" id="GO:0000981">
    <property type="term" value="F:DNA-binding transcription factor activity, RNA polymerase II-specific"/>
    <property type="evidence" value="ECO:0007669"/>
    <property type="project" value="TreeGrafter"/>
</dbReference>
<dbReference type="GO" id="GO:0005634">
    <property type="term" value="C:nucleus"/>
    <property type="evidence" value="ECO:0007669"/>
    <property type="project" value="UniProtKB-SubCell"/>
</dbReference>
<dbReference type="InterPro" id="IPR040223">
    <property type="entry name" value="PAR_bZIP"/>
</dbReference>
<name>A0AAV2QI38_MEGNR</name>
<evidence type="ECO:0000256" key="7">
    <source>
        <dbReference type="SAM" id="Coils"/>
    </source>
</evidence>
<keyword evidence="7" id="KW-0175">Coiled coil</keyword>
<protein>
    <recommendedName>
        <fullName evidence="9">BZIP domain-containing protein</fullName>
    </recommendedName>
</protein>
<dbReference type="FunFam" id="1.20.5.170:FF:000007">
    <property type="entry name" value="hepatic leukemia factor isoform X2"/>
    <property type="match status" value="1"/>
</dbReference>
<evidence type="ECO:0000259" key="9">
    <source>
        <dbReference type="PROSITE" id="PS50217"/>
    </source>
</evidence>
<evidence type="ECO:0000313" key="10">
    <source>
        <dbReference type="EMBL" id="CAL4086606.1"/>
    </source>
</evidence>
<accession>A0AAV2QI38</accession>
<evidence type="ECO:0000256" key="3">
    <source>
        <dbReference type="ARBA" id="ARBA00023015"/>
    </source>
</evidence>
<dbReference type="PANTHER" id="PTHR11988:SF27">
    <property type="entry name" value="GH27708P"/>
    <property type="match status" value="1"/>
</dbReference>
<feature type="region of interest" description="Disordered" evidence="8">
    <location>
        <begin position="127"/>
        <end position="189"/>
    </location>
</feature>
<keyword evidence="11" id="KW-1185">Reference proteome</keyword>
<dbReference type="InterPro" id="IPR046347">
    <property type="entry name" value="bZIP_sf"/>
</dbReference>
<dbReference type="Proteomes" id="UP001497623">
    <property type="component" value="Unassembled WGS sequence"/>
</dbReference>
<dbReference type="PROSITE" id="PS50217">
    <property type="entry name" value="BZIP"/>
    <property type="match status" value="1"/>
</dbReference>
<keyword evidence="5" id="KW-0804">Transcription</keyword>
<evidence type="ECO:0000256" key="6">
    <source>
        <dbReference type="ARBA" id="ARBA00023242"/>
    </source>
</evidence>
<feature type="compositionally biased region" description="Basic and acidic residues" evidence="8">
    <location>
        <begin position="172"/>
        <end position="187"/>
    </location>
</feature>
<sequence>MAQPVKTSVGITLFFHSYIIIQYIYHTLWQHYLNVPIGLPVHSYAASIAPLPAAKGVEYYDQHTKTRKKQEEGKKEEWPPCTPAVTAFLGPQLWDKTLGYDSELKVSLEYMDLDDFLTENNIPLKQQQLQHRQQYSQSKSGDKSTGELLSRSPTTKTTSQEDDPSPSPPIHYLDHPSESPEDPHQETQEQISYAPSSYIVVDISYIIVPSYDGFSSSEIAGESSSSGPHHREPQDNILIRDYIPGQDFNPRTRCFSAEELKPQPMIKKSRKQFVPSEMKDEKYWARRQKNNVAAKQSRDARRMKENQIAMRTTYLENENTQLGLELEQANALIESLKKRLASYETI</sequence>
<feature type="compositionally biased region" description="Low complexity" evidence="8">
    <location>
        <begin position="127"/>
        <end position="137"/>
    </location>
</feature>
<evidence type="ECO:0000256" key="4">
    <source>
        <dbReference type="ARBA" id="ARBA00023125"/>
    </source>
</evidence>
<evidence type="ECO:0000256" key="2">
    <source>
        <dbReference type="ARBA" id="ARBA00009208"/>
    </source>
</evidence>
<organism evidence="10 11">
    <name type="scientific">Meganyctiphanes norvegica</name>
    <name type="common">Northern krill</name>
    <name type="synonym">Thysanopoda norvegica</name>
    <dbReference type="NCBI Taxonomy" id="48144"/>
    <lineage>
        <taxon>Eukaryota</taxon>
        <taxon>Metazoa</taxon>
        <taxon>Ecdysozoa</taxon>
        <taxon>Arthropoda</taxon>
        <taxon>Crustacea</taxon>
        <taxon>Multicrustacea</taxon>
        <taxon>Malacostraca</taxon>
        <taxon>Eumalacostraca</taxon>
        <taxon>Eucarida</taxon>
        <taxon>Euphausiacea</taxon>
        <taxon>Euphausiidae</taxon>
        <taxon>Meganyctiphanes</taxon>
    </lineage>
</organism>
<keyword evidence="6" id="KW-0539">Nucleus</keyword>
<comment type="caution">
    <text evidence="10">The sequence shown here is derived from an EMBL/GenBank/DDBJ whole genome shotgun (WGS) entry which is preliminary data.</text>
</comment>
<feature type="compositionally biased region" description="Basic and acidic residues" evidence="8">
    <location>
        <begin position="62"/>
        <end position="78"/>
    </location>
</feature>
<keyword evidence="3" id="KW-0805">Transcription regulation</keyword>
<dbReference type="AlphaFoldDB" id="A0AAV2QI38"/>
<evidence type="ECO:0000256" key="5">
    <source>
        <dbReference type="ARBA" id="ARBA00023163"/>
    </source>
</evidence>
<feature type="region of interest" description="Disordered" evidence="8">
    <location>
        <begin position="62"/>
        <end position="81"/>
    </location>
</feature>
<keyword evidence="4" id="KW-0238">DNA-binding</keyword>
<feature type="non-terminal residue" evidence="10">
    <location>
        <position position="346"/>
    </location>
</feature>
<feature type="domain" description="BZIP" evidence="9">
    <location>
        <begin position="280"/>
        <end position="343"/>
    </location>
</feature>
<dbReference type="Pfam" id="PF07716">
    <property type="entry name" value="bZIP_2"/>
    <property type="match status" value="1"/>
</dbReference>
<dbReference type="SMART" id="SM00338">
    <property type="entry name" value="BRLZ"/>
    <property type="match status" value="1"/>
</dbReference>
<evidence type="ECO:0000256" key="8">
    <source>
        <dbReference type="SAM" id="MobiDB-lite"/>
    </source>
</evidence>